<sequence>MSKKPKCPLIGQDGNIFNLMGIASKTLKRNGMYDEAKEMCSRITSSGSYYEALNVIGEYVEITSTDDEQTEDEDMEMEMM</sequence>
<gene>
    <name evidence="1" type="ORF">RBI_II00602</name>
</gene>
<name>A0ABP1WKF9_9FIRM</name>
<protein>
    <submittedName>
        <fullName evidence="1">Uncharacterized protein</fullName>
    </submittedName>
</protein>
<evidence type="ECO:0000313" key="2">
    <source>
        <dbReference type="Proteomes" id="UP000027600"/>
    </source>
</evidence>
<evidence type="ECO:0000313" key="1">
    <source>
        <dbReference type="EMBL" id="CCO06356.1"/>
    </source>
</evidence>
<dbReference type="RefSeq" id="WP_041337579.1">
    <property type="nucleotide sequence ID" value="NZ_DAVZMI010000124.1"/>
</dbReference>
<dbReference type="Proteomes" id="UP000027600">
    <property type="component" value="Chromosome II"/>
</dbReference>
<reference evidence="1 2" key="1">
    <citation type="journal article" date="2014" name="Int. J. Syst. Evol. Microbiol.">
        <title>Complete genome of a new Firmicutes species belonging to the dominant human colonic microbiota ('Ruminococcus bicirculans') reveals two chromosomes and a selective capacity to utilize plant glucans.</title>
        <authorList>
            <consortium name="NISC Comparative Sequencing Program"/>
            <person name="Wegmann U."/>
            <person name="Louis P."/>
            <person name="Goesmann A."/>
            <person name="Henrissat B."/>
            <person name="Duncan S.H."/>
            <person name="Flint H.J."/>
        </authorList>
    </citation>
    <scope>NUCLEOTIDE SEQUENCE [LARGE SCALE GENOMIC DNA]</scope>
    <source>
        <strain evidence="1 2">80/3</strain>
    </source>
</reference>
<dbReference type="EMBL" id="HF545617">
    <property type="protein sequence ID" value="CCO06356.1"/>
    <property type="molecule type" value="Genomic_DNA"/>
</dbReference>
<proteinExistence type="predicted"/>
<organism evidence="1 2">
    <name type="scientific">Ruminococcus bicirculans</name>
    <name type="common">ex Wegman et al. 2014</name>
    <dbReference type="NCBI Taxonomy" id="1160721"/>
    <lineage>
        <taxon>Bacteria</taxon>
        <taxon>Bacillati</taxon>
        <taxon>Bacillota</taxon>
        <taxon>Clostridia</taxon>
        <taxon>Eubacteriales</taxon>
        <taxon>Oscillospiraceae</taxon>
        <taxon>Ruminococcus</taxon>
    </lineage>
</organism>
<keyword evidence="2" id="KW-1185">Reference proteome</keyword>
<accession>A0ABP1WKF9</accession>